<gene>
    <name evidence="2" type="ORF">SAMN02745126_04552</name>
</gene>
<dbReference type="EMBL" id="FUWJ01000007">
    <property type="protein sequence ID" value="SKA25621.1"/>
    <property type="molecule type" value="Genomic_DNA"/>
</dbReference>
<sequence length="173" mass="18892">MTTAPHALEVLRIPTSVLVAFDWRPFHFVLQPVHHLVRMAHIVTVSGFYGAIGLLDLRLMGWNDALPLRALAERTLPILRGLFVAAVITGVGLFLYEPVKVGSHAYFTPKLILIVLGMANAGLFHLGNFKSALAAETIGRHARLAGGASLLFWTMVIVFACLNTEAAPKMLLR</sequence>
<organism evidence="2 3">
    <name type="scientific">Enhydrobacter aerosaccus</name>
    <dbReference type="NCBI Taxonomy" id="225324"/>
    <lineage>
        <taxon>Bacteria</taxon>
        <taxon>Pseudomonadati</taxon>
        <taxon>Pseudomonadota</taxon>
        <taxon>Alphaproteobacteria</taxon>
        <taxon>Hyphomicrobiales</taxon>
        <taxon>Enhydrobacter</taxon>
    </lineage>
</organism>
<accession>A0A1T4SCN6</accession>
<dbReference type="AlphaFoldDB" id="A0A1T4SCN6"/>
<proteinExistence type="predicted"/>
<dbReference type="RefSeq" id="WP_085936208.1">
    <property type="nucleotide sequence ID" value="NZ_FUWJ01000007.1"/>
</dbReference>
<feature type="transmembrane region" description="Helical" evidence="1">
    <location>
        <begin position="150"/>
        <end position="167"/>
    </location>
</feature>
<keyword evidence="3" id="KW-1185">Reference proteome</keyword>
<keyword evidence="1" id="KW-1133">Transmembrane helix</keyword>
<feature type="transmembrane region" description="Helical" evidence="1">
    <location>
        <begin position="78"/>
        <end position="96"/>
    </location>
</feature>
<dbReference type="Proteomes" id="UP000190092">
    <property type="component" value="Unassembled WGS sequence"/>
</dbReference>
<name>A0A1T4SCN6_9HYPH</name>
<evidence type="ECO:0008006" key="4">
    <source>
        <dbReference type="Google" id="ProtNLM"/>
    </source>
</evidence>
<keyword evidence="1" id="KW-0472">Membrane</keyword>
<feature type="transmembrane region" description="Helical" evidence="1">
    <location>
        <begin position="36"/>
        <end position="57"/>
    </location>
</feature>
<protein>
    <recommendedName>
        <fullName evidence="4">Copper resistance protein D</fullName>
    </recommendedName>
</protein>
<feature type="transmembrane region" description="Helical" evidence="1">
    <location>
        <begin position="111"/>
        <end position="129"/>
    </location>
</feature>
<dbReference type="OrthoDB" id="7218080at2"/>
<evidence type="ECO:0000256" key="1">
    <source>
        <dbReference type="SAM" id="Phobius"/>
    </source>
</evidence>
<dbReference type="STRING" id="225324.SAMN02745126_04552"/>
<evidence type="ECO:0000313" key="3">
    <source>
        <dbReference type="Proteomes" id="UP000190092"/>
    </source>
</evidence>
<reference evidence="3" key="1">
    <citation type="submission" date="2017-02" db="EMBL/GenBank/DDBJ databases">
        <authorList>
            <person name="Varghese N."/>
            <person name="Submissions S."/>
        </authorList>
    </citation>
    <scope>NUCLEOTIDE SEQUENCE [LARGE SCALE GENOMIC DNA]</scope>
    <source>
        <strain evidence="3">ATCC 27094</strain>
    </source>
</reference>
<keyword evidence="1" id="KW-0812">Transmembrane</keyword>
<evidence type="ECO:0000313" key="2">
    <source>
        <dbReference type="EMBL" id="SKA25621.1"/>
    </source>
</evidence>